<dbReference type="PROSITE" id="PS50082">
    <property type="entry name" value="WD_REPEATS_2"/>
    <property type="match status" value="8"/>
</dbReference>
<dbReference type="PANTHER" id="PTHR22847">
    <property type="entry name" value="WD40 REPEAT PROTEIN"/>
    <property type="match status" value="1"/>
</dbReference>
<evidence type="ECO:0000256" key="3">
    <source>
        <dbReference type="ARBA" id="ARBA00012483"/>
    </source>
</evidence>
<dbReference type="PROSITE" id="PS00678">
    <property type="entry name" value="WD_REPEATS_1"/>
    <property type="match status" value="3"/>
</dbReference>
<dbReference type="InterPro" id="IPR013083">
    <property type="entry name" value="Znf_RING/FYVE/PHD"/>
</dbReference>
<dbReference type="PANTHER" id="PTHR22847:SF637">
    <property type="entry name" value="WD REPEAT DOMAIN 5B"/>
    <property type="match status" value="1"/>
</dbReference>
<dbReference type="Pfam" id="PF00400">
    <property type="entry name" value="WD40"/>
    <property type="match status" value="8"/>
</dbReference>
<dbReference type="Gene3D" id="2.130.10.10">
    <property type="entry name" value="YVTN repeat-like/Quinoprotein amine dehydrogenase"/>
    <property type="match status" value="2"/>
</dbReference>
<dbReference type="Pfam" id="PF04564">
    <property type="entry name" value="U-box"/>
    <property type="match status" value="1"/>
</dbReference>
<feature type="repeat" description="WD" evidence="8">
    <location>
        <begin position="345"/>
        <end position="385"/>
    </location>
</feature>
<dbReference type="UniPathway" id="UPA00143"/>
<dbReference type="PRINTS" id="PR00320">
    <property type="entry name" value="GPROTEINBRPT"/>
</dbReference>
<evidence type="ECO:0000256" key="5">
    <source>
        <dbReference type="ARBA" id="ARBA00022679"/>
    </source>
</evidence>
<keyword evidence="5" id="KW-0808">Transferase</keyword>
<feature type="compositionally biased region" description="Basic and acidic residues" evidence="9">
    <location>
        <begin position="42"/>
        <end position="63"/>
    </location>
</feature>
<evidence type="ECO:0000256" key="6">
    <source>
        <dbReference type="ARBA" id="ARBA00022737"/>
    </source>
</evidence>
<feature type="repeat" description="WD" evidence="8">
    <location>
        <begin position="263"/>
        <end position="302"/>
    </location>
</feature>
<feature type="repeat" description="WD" evidence="8">
    <location>
        <begin position="434"/>
        <end position="485"/>
    </location>
</feature>
<evidence type="ECO:0000256" key="1">
    <source>
        <dbReference type="ARBA" id="ARBA00000900"/>
    </source>
</evidence>
<dbReference type="InterPro" id="IPR003613">
    <property type="entry name" value="Ubox_domain"/>
</dbReference>
<dbReference type="CDD" id="cd00200">
    <property type="entry name" value="WD40"/>
    <property type="match status" value="1"/>
</dbReference>
<evidence type="ECO:0000256" key="4">
    <source>
        <dbReference type="ARBA" id="ARBA00022574"/>
    </source>
</evidence>
<accession>A0A7R9SZ82</accession>
<evidence type="ECO:0000256" key="7">
    <source>
        <dbReference type="ARBA" id="ARBA00022786"/>
    </source>
</evidence>
<dbReference type="SMART" id="SM00320">
    <property type="entry name" value="WD40"/>
    <property type="match status" value="8"/>
</dbReference>
<feature type="region of interest" description="Disordered" evidence="9">
    <location>
        <begin position="229"/>
        <end position="255"/>
    </location>
</feature>
<keyword evidence="4 8" id="KW-0853">WD repeat</keyword>
<dbReference type="AlphaFoldDB" id="A0A7R9SZ82"/>
<organism evidence="11">
    <name type="scientific">Ostreococcus sp. 'lucimarinus'</name>
    <dbReference type="NCBI Taxonomy" id="242159"/>
    <lineage>
        <taxon>Eukaryota</taxon>
        <taxon>Viridiplantae</taxon>
        <taxon>Chlorophyta</taxon>
        <taxon>Mamiellophyceae</taxon>
        <taxon>Mamiellales</taxon>
        <taxon>Bathycoccaceae</taxon>
        <taxon>Ostreococcus</taxon>
    </lineage>
</organism>
<evidence type="ECO:0000259" key="10">
    <source>
        <dbReference type="PROSITE" id="PS51698"/>
    </source>
</evidence>
<feature type="repeat" description="WD" evidence="8">
    <location>
        <begin position="486"/>
        <end position="519"/>
    </location>
</feature>
<dbReference type="InterPro" id="IPR020472">
    <property type="entry name" value="WD40_PAC1"/>
</dbReference>
<dbReference type="GO" id="GO:0061630">
    <property type="term" value="F:ubiquitin protein ligase activity"/>
    <property type="evidence" value="ECO:0007669"/>
    <property type="project" value="UniProtKB-EC"/>
</dbReference>
<dbReference type="InterPro" id="IPR001680">
    <property type="entry name" value="WD40_rpt"/>
</dbReference>
<feature type="compositionally biased region" description="Basic and acidic residues" evidence="9">
    <location>
        <begin position="1"/>
        <end position="25"/>
    </location>
</feature>
<reference evidence="11" key="1">
    <citation type="submission" date="2021-01" db="EMBL/GenBank/DDBJ databases">
        <authorList>
            <person name="Corre E."/>
            <person name="Pelletier E."/>
            <person name="Niang G."/>
            <person name="Scheremetjew M."/>
            <person name="Finn R."/>
            <person name="Kale V."/>
            <person name="Holt S."/>
            <person name="Cochrane G."/>
            <person name="Meng A."/>
            <person name="Brown T."/>
            <person name="Cohen L."/>
        </authorList>
    </citation>
    <scope>NUCLEOTIDE SEQUENCE</scope>
    <source>
        <strain evidence="11">Clade-A-BCC118000</strain>
    </source>
</reference>
<feature type="compositionally biased region" description="Low complexity" evidence="9">
    <location>
        <begin position="238"/>
        <end position="251"/>
    </location>
</feature>
<dbReference type="CDD" id="cd16664">
    <property type="entry name" value="RING-Ubox_PUB"/>
    <property type="match status" value="1"/>
</dbReference>
<dbReference type="PROSITE" id="PS51698">
    <property type="entry name" value="U_BOX"/>
    <property type="match status" value="1"/>
</dbReference>
<keyword evidence="7" id="KW-0833">Ubl conjugation pathway</keyword>
<dbReference type="SUPFAM" id="SSF50998">
    <property type="entry name" value="Quinoprotein alcohol dehydrogenase-like"/>
    <property type="match status" value="1"/>
</dbReference>
<sequence>MDRDATRRSTDQEMMDAPRGRRGMDSESSGDDVFQDAVGEAQGERRAERASDAMGEEARRSEDETCGMECGVEAGGSGEGDGEDGGRSTAESPKASGRRKPSDRDGKPPGDGDLELEDEEKRKSTPSLQVEIPAHFQCPITMELMQDPVMIATGHTYDRPAIQRWLDQGHRTCPVTGVRLRHLELIPNHAIRTAIQSWAPAELSALRPLAPLHDKAVVDIHRQNSDFAGLPSADQELAPSAGGAANASTADASDDQHPVYTIAEGHDEIVWGVDTTATTLFSASADKTIRAWDISSRRCVQVLEEHTRPVLCLAVCVKHDKLFSGSYDCTVRVWNLSTYRRITYLPGHTDAVRALQVYNDTTLYTASYDHTIRAYDIESLELLKVLRGHNGPVRTLVTVNDYVFSGSYDRTVRVWPAYTADVGPSAGTDLVKTLKGHRDAVRALACFPRRQATSSNRAIGPFVFSGSDDTNVRVWNAATFECVQELKGHGDNVRVLTVDDRHLYSGSWDKTIRVWDLETFSCKHIINGHTEAVLALCVMGGHLVSGSYDTTVRLWGVQPETEFECVGVFQGHHDAVRVLTSAGRNATTVFSGSYDGSIGFWRLPIADPRDWPPSRSITNGWV</sequence>
<feature type="compositionally biased region" description="Basic and acidic residues" evidence="9">
    <location>
        <begin position="100"/>
        <end position="110"/>
    </location>
</feature>
<comment type="catalytic activity">
    <reaction evidence="1">
        <text>S-ubiquitinyl-[E2 ubiquitin-conjugating enzyme]-L-cysteine + [acceptor protein]-L-lysine = [E2 ubiquitin-conjugating enzyme]-L-cysteine + N(6)-ubiquitinyl-[acceptor protein]-L-lysine.</text>
        <dbReference type="EC" id="2.3.2.27"/>
    </reaction>
</comment>
<evidence type="ECO:0000313" key="11">
    <source>
        <dbReference type="EMBL" id="CAD8219788.1"/>
    </source>
</evidence>
<feature type="domain" description="U-box" evidence="10">
    <location>
        <begin position="131"/>
        <end position="205"/>
    </location>
</feature>
<evidence type="ECO:0000256" key="8">
    <source>
        <dbReference type="PROSITE-ProRule" id="PRU00221"/>
    </source>
</evidence>
<feature type="repeat" description="WD" evidence="8">
    <location>
        <begin position="569"/>
        <end position="603"/>
    </location>
</feature>
<dbReference type="EMBL" id="HBDX01000558">
    <property type="protein sequence ID" value="CAD8219788.1"/>
    <property type="molecule type" value="Transcribed_RNA"/>
</dbReference>
<dbReference type="PROSITE" id="PS50294">
    <property type="entry name" value="WD_REPEATS_REGION"/>
    <property type="match status" value="3"/>
</dbReference>
<evidence type="ECO:0000256" key="9">
    <source>
        <dbReference type="SAM" id="MobiDB-lite"/>
    </source>
</evidence>
<dbReference type="Gene3D" id="3.30.40.10">
    <property type="entry name" value="Zinc/RING finger domain, C3HC4 (zinc finger)"/>
    <property type="match status" value="1"/>
</dbReference>
<name>A0A7R9SZ82_9CHLO</name>
<dbReference type="FunFam" id="3.30.40.10:FF:000442">
    <property type="entry name" value="RING-type E3 ubiquitin transferase"/>
    <property type="match status" value="1"/>
</dbReference>
<feature type="repeat" description="WD" evidence="8">
    <location>
        <begin position="526"/>
        <end position="558"/>
    </location>
</feature>
<dbReference type="EC" id="2.3.2.27" evidence="3"/>
<evidence type="ECO:0000256" key="2">
    <source>
        <dbReference type="ARBA" id="ARBA00004906"/>
    </source>
</evidence>
<dbReference type="InterPro" id="IPR011047">
    <property type="entry name" value="Quinoprotein_ADH-like_sf"/>
</dbReference>
<feature type="repeat" description="WD" evidence="8">
    <location>
        <begin position="303"/>
        <end position="344"/>
    </location>
</feature>
<dbReference type="GO" id="GO:1990234">
    <property type="term" value="C:transferase complex"/>
    <property type="evidence" value="ECO:0007669"/>
    <property type="project" value="UniProtKB-ARBA"/>
</dbReference>
<dbReference type="InterPro" id="IPR019775">
    <property type="entry name" value="WD40_repeat_CS"/>
</dbReference>
<dbReference type="InterPro" id="IPR045210">
    <property type="entry name" value="RING-Ubox_PUB"/>
</dbReference>
<dbReference type="SMART" id="SM00504">
    <property type="entry name" value="Ubox"/>
    <property type="match status" value="1"/>
</dbReference>
<gene>
    <name evidence="11" type="ORF">OLUC0939_LOCUS507</name>
</gene>
<proteinExistence type="predicted"/>
<keyword evidence="6" id="KW-0677">Repeat</keyword>
<dbReference type="InterPro" id="IPR015943">
    <property type="entry name" value="WD40/YVTN_repeat-like_dom_sf"/>
</dbReference>
<protein>
    <recommendedName>
        <fullName evidence="3">RING-type E3 ubiquitin transferase</fullName>
        <ecNumber evidence="3">2.3.2.27</ecNumber>
    </recommendedName>
</protein>
<dbReference type="GO" id="GO:0016567">
    <property type="term" value="P:protein ubiquitination"/>
    <property type="evidence" value="ECO:0007669"/>
    <property type="project" value="UniProtKB-UniPathway"/>
</dbReference>
<feature type="repeat" description="WD" evidence="8">
    <location>
        <begin position="386"/>
        <end position="415"/>
    </location>
</feature>
<dbReference type="SUPFAM" id="SSF57850">
    <property type="entry name" value="RING/U-box"/>
    <property type="match status" value="1"/>
</dbReference>
<feature type="region of interest" description="Disordered" evidence="9">
    <location>
        <begin position="1"/>
        <end position="130"/>
    </location>
</feature>
<comment type="pathway">
    <text evidence="2">Protein modification; protein ubiquitination.</text>
</comment>